<feature type="compositionally biased region" description="Basic residues" evidence="3">
    <location>
        <begin position="7"/>
        <end position="16"/>
    </location>
</feature>
<feature type="compositionally biased region" description="Low complexity" evidence="3">
    <location>
        <begin position="559"/>
        <end position="594"/>
    </location>
</feature>
<dbReference type="SMART" id="SM01086">
    <property type="entry name" value="ClpB_D2-small"/>
    <property type="match status" value="1"/>
</dbReference>
<dbReference type="EMBL" id="JAZHXI010000011">
    <property type="protein sequence ID" value="KAL2066699.1"/>
    <property type="molecule type" value="Genomic_DNA"/>
</dbReference>
<evidence type="ECO:0000313" key="7">
    <source>
        <dbReference type="Proteomes" id="UP001595075"/>
    </source>
</evidence>
<evidence type="ECO:0000259" key="4">
    <source>
        <dbReference type="SMART" id="SM00382"/>
    </source>
</evidence>
<protein>
    <submittedName>
        <fullName evidence="6">Uncharacterized protein</fullName>
    </submittedName>
</protein>
<dbReference type="SUPFAM" id="SSF52540">
    <property type="entry name" value="P-loop containing nucleoside triphosphate hydrolases"/>
    <property type="match status" value="1"/>
</dbReference>
<name>A0ABR4C9T1_9HELO</name>
<dbReference type="InterPro" id="IPR019489">
    <property type="entry name" value="Clp_ATPase_C"/>
</dbReference>
<evidence type="ECO:0000256" key="2">
    <source>
        <dbReference type="ARBA" id="ARBA00022840"/>
    </source>
</evidence>
<reference evidence="6 7" key="1">
    <citation type="journal article" date="2024" name="Commun. Biol.">
        <title>Comparative genomic analysis of thermophilic fungi reveals convergent evolutionary adaptations and gene losses.</title>
        <authorList>
            <person name="Steindorff A.S."/>
            <person name="Aguilar-Pontes M.V."/>
            <person name="Robinson A.J."/>
            <person name="Andreopoulos B."/>
            <person name="LaButti K."/>
            <person name="Kuo A."/>
            <person name="Mondo S."/>
            <person name="Riley R."/>
            <person name="Otillar R."/>
            <person name="Haridas S."/>
            <person name="Lipzen A."/>
            <person name="Grimwood J."/>
            <person name="Schmutz J."/>
            <person name="Clum A."/>
            <person name="Reid I.D."/>
            <person name="Moisan M.C."/>
            <person name="Butler G."/>
            <person name="Nguyen T.T.M."/>
            <person name="Dewar K."/>
            <person name="Conant G."/>
            <person name="Drula E."/>
            <person name="Henrissat B."/>
            <person name="Hansel C."/>
            <person name="Singer S."/>
            <person name="Hutchinson M.I."/>
            <person name="de Vries R.P."/>
            <person name="Natvig D.O."/>
            <person name="Powell A.J."/>
            <person name="Tsang A."/>
            <person name="Grigoriev I.V."/>
        </authorList>
    </citation>
    <scope>NUCLEOTIDE SEQUENCE [LARGE SCALE GENOMIC DNA]</scope>
    <source>
        <strain evidence="6 7">CBS 494.80</strain>
    </source>
</reference>
<dbReference type="Proteomes" id="UP001595075">
    <property type="component" value="Unassembled WGS sequence"/>
</dbReference>
<evidence type="ECO:0000256" key="1">
    <source>
        <dbReference type="ARBA" id="ARBA00022741"/>
    </source>
</evidence>
<dbReference type="SMART" id="SM00382">
    <property type="entry name" value="AAA"/>
    <property type="match status" value="1"/>
</dbReference>
<gene>
    <name evidence="6" type="ORF">VTL71DRAFT_2771</name>
</gene>
<feature type="region of interest" description="Disordered" evidence="3">
    <location>
        <begin position="30"/>
        <end position="85"/>
    </location>
</feature>
<keyword evidence="1" id="KW-0547">Nucleotide-binding</keyword>
<sequence>MPAINRTLKHTTHPRHSLTYPRPRLQLRLTASRHPLSTTTSLRRDSQSYRGGFESQNAGFTGSYEPGRPTEGPLSKASNHGAPRLTPSLLKEHLDKYVVGQDKAKKVTSVAIFNHYQRIREIRRVQEEEHAREEQEARWELRERERNSHPVENEYPGHIETVDLNNPSPYRSQIQPQNPSPVPELGHAPLPNSSATVIEKSNVLLLGPSGVGKTYILSTLARVLEVPFATVDCSALTQAGYIGTDIESSIERLLLASSHSIQKCETGIIFFDEVDKLAKPAVMTHGRDVSGEGVQQGLLKMIEGTTVTVNAKSDRSSKTENPGSGGGSGRIERGRSDAGQQAQMGKTEQYTIDTTNILFVFAGAFVGLEKIISKRLSSGSSLGFGAQLKSSSPSSSSSSPASSSHKSTAATTTSSLQHTTKPAPNILTSVLPTDLQTYGLIPELLGRIPITVSLSPLSLSQLTTILTSPKNSLVAQFTALFNTYGIQLKFTSGALSAIAERAMGGTGNVNGNGERAGGVGARGLRSIMESLLGEVMFRGPGSAIRFCLVDETFVRSQDPSSLSSSSSPKHPSSSTSSSTATSSSPTTTYPLHPSMSEDSLEEEQLMPRCWSRGQNKAFEEAWEREEEEWNARHGIVNFKARRGESEDADGDEEGRGFERFRRVGSSGM</sequence>
<feature type="region of interest" description="Disordered" evidence="3">
    <location>
        <begin position="640"/>
        <end position="668"/>
    </location>
</feature>
<feature type="region of interest" description="Disordered" evidence="3">
    <location>
        <begin position="387"/>
        <end position="420"/>
    </location>
</feature>
<dbReference type="Gene3D" id="1.10.8.60">
    <property type="match status" value="1"/>
</dbReference>
<dbReference type="PANTHER" id="PTHR48102:SF7">
    <property type="entry name" value="ATP-DEPENDENT CLP PROTEASE ATP-BINDING SUBUNIT CLPX-LIKE, MITOCHONDRIAL"/>
    <property type="match status" value="1"/>
</dbReference>
<dbReference type="InterPro" id="IPR003959">
    <property type="entry name" value="ATPase_AAA_core"/>
</dbReference>
<feature type="region of interest" description="Disordered" evidence="3">
    <location>
        <begin position="1"/>
        <end position="20"/>
    </location>
</feature>
<dbReference type="InterPro" id="IPR027417">
    <property type="entry name" value="P-loop_NTPase"/>
</dbReference>
<dbReference type="InterPro" id="IPR003593">
    <property type="entry name" value="AAA+_ATPase"/>
</dbReference>
<dbReference type="Gene3D" id="3.40.50.300">
    <property type="entry name" value="P-loop containing nucleotide triphosphate hydrolases"/>
    <property type="match status" value="1"/>
</dbReference>
<evidence type="ECO:0000259" key="5">
    <source>
        <dbReference type="SMART" id="SM01086"/>
    </source>
</evidence>
<dbReference type="Pfam" id="PF07724">
    <property type="entry name" value="AAA_2"/>
    <property type="match status" value="1"/>
</dbReference>
<dbReference type="InterPro" id="IPR050052">
    <property type="entry name" value="ATP-dep_Clp_protease_ClpX"/>
</dbReference>
<accession>A0ABR4C9T1</accession>
<feature type="compositionally biased region" description="Polar residues" evidence="3">
    <location>
        <begin position="338"/>
        <end position="347"/>
    </location>
</feature>
<keyword evidence="7" id="KW-1185">Reference proteome</keyword>
<feature type="region of interest" description="Disordered" evidence="3">
    <location>
        <begin position="309"/>
        <end position="347"/>
    </location>
</feature>
<evidence type="ECO:0000313" key="6">
    <source>
        <dbReference type="EMBL" id="KAL2066699.1"/>
    </source>
</evidence>
<feature type="domain" description="Clp ATPase C-terminal" evidence="5">
    <location>
        <begin position="457"/>
        <end position="553"/>
    </location>
</feature>
<proteinExistence type="predicted"/>
<keyword evidence="2" id="KW-0067">ATP-binding</keyword>
<feature type="region of interest" description="Disordered" evidence="3">
    <location>
        <begin position="557"/>
        <end position="604"/>
    </location>
</feature>
<feature type="domain" description="AAA+ ATPase" evidence="4">
    <location>
        <begin position="199"/>
        <end position="382"/>
    </location>
</feature>
<evidence type="ECO:0000256" key="3">
    <source>
        <dbReference type="SAM" id="MobiDB-lite"/>
    </source>
</evidence>
<dbReference type="PANTHER" id="PTHR48102">
    <property type="entry name" value="ATP-DEPENDENT CLP PROTEASE ATP-BINDING SUBUNIT CLPX-LIKE, MITOCHONDRIAL-RELATED"/>
    <property type="match status" value="1"/>
</dbReference>
<organism evidence="6 7">
    <name type="scientific">Oculimacula yallundae</name>
    <dbReference type="NCBI Taxonomy" id="86028"/>
    <lineage>
        <taxon>Eukaryota</taxon>
        <taxon>Fungi</taxon>
        <taxon>Dikarya</taxon>
        <taxon>Ascomycota</taxon>
        <taxon>Pezizomycotina</taxon>
        <taxon>Leotiomycetes</taxon>
        <taxon>Helotiales</taxon>
        <taxon>Ploettnerulaceae</taxon>
        <taxon>Oculimacula</taxon>
    </lineage>
</organism>
<comment type="caution">
    <text evidence="6">The sequence shown here is derived from an EMBL/GenBank/DDBJ whole genome shotgun (WGS) entry which is preliminary data.</text>
</comment>